<sequence>MCTESCGKSPATPRAQAREPFWRDIVRIDRLIYGYEKKLQYCSYKKRQCYRILSLWTDYDSWLSQTCERYAWKVRALRSVQTGSMRSPTRGDNKCSSRISDCAPRRTPCGASRHYGHLAKWSSVHATVREPLRKKRKETKLQGGKLPGEQTGVKIKGQRKPRLKCSRRRGHPFRRGNPKVGEDAEGGDLKRGHSLEGAQTRHREASGVDRQQEEKDVEEAAEKNRKDGTEDNREELYENKGELPAEADRMCKETGGREADRSEGIHRSGKSTIVEREGAHEAVEEGKTFSSQEEEKEEETGHCQMVHKSVGEKNKNSLERVPSGIGGCPHKMGADEEKKKKKEERKKKKKEERKKEEKCKQHNLLDISEEDKQHDVLDFSEVLVREITLEGGDIQVSGSPEGGQQLTEVMKEPAKEKRARAKEKKTKSKKVGDKMGDTKEKMARKRERKKDKAKGMEKEKPKQKKPMMEEEEEKEKASEENMAKAKEKMDDEGKGVKMEDAKEGKMENATEEKLEEVKDAKMEENRKENIGDEEDKAANEGKEDSIEVEKETTLNEGKKDNVEGKKEQREEEVEDLKVEKETEEEIESKRNGKLDVGKEATMQEEGEMYKEEETQMKMEEETQMKMEPENTTKLSEDSSIGKVTKEKIGDEGEQKVDAEKEQNIGDGKGVNSGDEKEENLGAEKHVPKAFAKGEPQRSDHENEPGKTAENEIVHHILSEYSNTIQYTSFLDYIKNKKSE</sequence>
<dbReference type="GeneID" id="20038121"/>
<evidence type="ECO:0000256" key="1">
    <source>
        <dbReference type="SAM" id="MobiDB-lite"/>
    </source>
</evidence>
<dbReference type="AlphaFoldDB" id="W7A0Y5"/>
<reference evidence="2 3" key="1">
    <citation type="submission" date="2013-02" db="EMBL/GenBank/DDBJ databases">
        <title>The Genome Sequence of Plasmodium inui San Antonio 1.</title>
        <authorList>
            <consortium name="The Broad Institute Genome Sequencing Platform"/>
            <consortium name="The Broad Institute Genome Sequencing Center for Infectious Disease"/>
            <person name="Neafsey D."/>
            <person name="Cheeseman I."/>
            <person name="Volkman S."/>
            <person name="Adams J."/>
            <person name="Walker B."/>
            <person name="Young S.K."/>
            <person name="Zeng Q."/>
            <person name="Gargeya S."/>
            <person name="Fitzgerald M."/>
            <person name="Haas B."/>
            <person name="Abouelleil A."/>
            <person name="Alvarado L."/>
            <person name="Arachchi H.M."/>
            <person name="Berlin A.M."/>
            <person name="Chapman S.B."/>
            <person name="Dewar J."/>
            <person name="Goldberg J."/>
            <person name="Griggs A."/>
            <person name="Gujja S."/>
            <person name="Hansen M."/>
            <person name="Howarth C."/>
            <person name="Imamovic A."/>
            <person name="Larimer J."/>
            <person name="McCowan C."/>
            <person name="Murphy C."/>
            <person name="Neiman D."/>
            <person name="Pearson M."/>
            <person name="Priest M."/>
            <person name="Roberts A."/>
            <person name="Saif S."/>
            <person name="Shea T."/>
            <person name="Sisk P."/>
            <person name="Sykes S."/>
            <person name="Wortman J."/>
            <person name="Nusbaum C."/>
            <person name="Birren B."/>
        </authorList>
    </citation>
    <scope>NUCLEOTIDE SEQUENCE [LARGE SCALE GENOMIC DNA]</scope>
    <source>
        <strain evidence="2 3">San Antonio 1</strain>
    </source>
</reference>
<dbReference type="RefSeq" id="XP_008816668.1">
    <property type="nucleotide sequence ID" value="XM_008818446.1"/>
</dbReference>
<feature type="compositionally biased region" description="Basic residues" evidence="1">
    <location>
        <begin position="339"/>
        <end position="352"/>
    </location>
</feature>
<keyword evidence="3" id="KW-1185">Reference proteome</keyword>
<feature type="compositionally biased region" description="Basic and acidic residues" evidence="1">
    <location>
        <begin position="430"/>
        <end position="441"/>
    </location>
</feature>
<feature type="compositionally biased region" description="Basic and acidic residues" evidence="1">
    <location>
        <begin position="309"/>
        <end position="318"/>
    </location>
</feature>
<feature type="region of interest" description="Disordered" evidence="1">
    <location>
        <begin position="393"/>
        <end position="708"/>
    </location>
</feature>
<dbReference type="OrthoDB" id="387608at2759"/>
<dbReference type="VEuPathDB" id="PlasmoDB:C922_02847"/>
<feature type="compositionally biased region" description="Basic residues" evidence="1">
    <location>
        <begin position="442"/>
        <end position="452"/>
    </location>
</feature>
<name>W7A0Y5_9APIC</name>
<feature type="compositionally biased region" description="Basic residues" evidence="1">
    <location>
        <begin position="156"/>
        <end position="177"/>
    </location>
</feature>
<protein>
    <submittedName>
        <fullName evidence="2">Uncharacterized protein</fullName>
    </submittedName>
</protein>
<feature type="compositionally biased region" description="Basic residues" evidence="1">
    <location>
        <begin position="417"/>
        <end position="429"/>
    </location>
</feature>
<dbReference type="EMBL" id="KI965469">
    <property type="protein sequence ID" value="EUD66862.1"/>
    <property type="molecule type" value="Genomic_DNA"/>
</dbReference>
<evidence type="ECO:0000313" key="2">
    <source>
        <dbReference type="EMBL" id="EUD66862.1"/>
    </source>
</evidence>
<feature type="region of interest" description="Disordered" evidence="1">
    <location>
        <begin position="130"/>
        <end position="371"/>
    </location>
</feature>
<feature type="compositionally biased region" description="Basic and acidic residues" evidence="1">
    <location>
        <begin position="607"/>
        <end position="636"/>
    </location>
</feature>
<organism evidence="2 3">
    <name type="scientific">Plasmodium inui San Antonio 1</name>
    <dbReference type="NCBI Taxonomy" id="1237626"/>
    <lineage>
        <taxon>Eukaryota</taxon>
        <taxon>Sar</taxon>
        <taxon>Alveolata</taxon>
        <taxon>Apicomplexa</taxon>
        <taxon>Aconoidasida</taxon>
        <taxon>Haemosporida</taxon>
        <taxon>Plasmodiidae</taxon>
        <taxon>Plasmodium</taxon>
        <taxon>Plasmodium (Plasmodium)</taxon>
    </lineage>
</organism>
<evidence type="ECO:0000313" key="3">
    <source>
        <dbReference type="Proteomes" id="UP000030640"/>
    </source>
</evidence>
<proteinExistence type="predicted"/>
<feature type="compositionally biased region" description="Polar residues" evidence="1">
    <location>
        <begin position="396"/>
        <end position="407"/>
    </location>
</feature>
<feature type="compositionally biased region" description="Basic and acidic residues" evidence="1">
    <location>
        <begin position="587"/>
        <end position="598"/>
    </location>
</feature>
<gene>
    <name evidence="2" type="ORF">C922_02847</name>
</gene>
<accession>W7A0Y5</accession>
<feature type="compositionally biased region" description="Basic and acidic residues" evidence="1">
    <location>
        <begin position="643"/>
        <end position="663"/>
    </location>
</feature>
<feature type="compositionally biased region" description="Basic and acidic residues" evidence="1">
    <location>
        <begin position="273"/>
        <end position="287"/>
    </location>
</feature>
<feature type="compositionally biased region" description="Basic and acidic residues" evidence="1">
    <location>
        <begin position="474"/>
        <end position="580"/>
    </location>
</feature>
<feature type="compositionally biased region" description="Basic and acidic residues" evidence="1">
    <location>
        <begin position="187"/>
        <end position="266"/>
    </location>
</feature>
<feature type="compositionally biased region" description="Basic and acidic residues" evidence="1">
    <location>
        <begin position="694"/>
        <end position="708"/>
    </location>
</feature>
<dbReference type="Proteomes" id="UP000030640">
    <property type="component" value="Unassembled WGS sequence"/>
</dbReference>